<evidence type="ECO:0000256" key="4">
    <source>
        <dbReference type="ARBA" id="ARBA00022618"/>
    </source>
</evidence>
<keyword evidence="3 16" id="KW-1003">Cell membrane</keyword>
<evidence type="ECO:0000256" key="2">
    <source>
        <dbReference type="ARBA" id="ARBA00004752"/>
    </source>
</evidence>
<comment type="caution">
    <text evidence="18">The sequence shown here is derived from an EMBL/GenBank/DDBJ whole genome shotgun (WGS) entry which is preliminary data.</text>
</comment>
<evidence type="ECO:0000256" key="11">
    <source>
        <dbReference type="ARBA" id="ARBA00023136"/>
    </source>
</evidence>
<dbReference type="GO" id="GO:0015648">
    <property type="term" value="F:lipid-linked peptidoglycan transporter activity"/>
    <property type="evidence" value="ECO:0007669"/>
    <property type="project" value="TreeGrafter"/>
</dbReference>
<proteinExistence type="inferred from homology"/>
<evidence type="ECO:0000256" key="17">
    <source>
        <dbReference type="SAM" id="MobiDB-lite"/>
    </source>
</evidence>
<keyword evidence="7 16" id="KW-0812">Transmembrane</keyword>
<gene>
    <name evidence="16 18" type="primary">ftsW</name>
    <name evidence="18" type="ORF">G8770_05935</name>
</gene>
<sequence length="424" mass="45729">MDAVNWQMLTLVMMLSSIGWVMVTSSSMTFAEATYGDGWFFAKRYALYWCLGILCAVLVAAVPTVIWEKYGSLFLIGALLMLVLVLIPGIGRKVNGSQRWLQLGPLGLQASEMVKFCAIVFYASFLARRGQETLVDWHGVFKPLLVLGVMIFLLLLEPDFGASVVLAATVMAMLFVAGVRLWQFIILFVAALGGLMLIATLSPYRMQRLITFLDPWADQFNSGYQLTQSLIGFGRGQWTGLGLGNSVQKLFYLPEAHTDFIFAIIAEEFGLVGVAAIMGIFIALVICILNVSQRAMAGGKVFASFATFGVAVMFAGQAFINVGVASGLLPTKGLTMPFISYGGSSLLVSCVLMALVMRIDWELRLASMNPSTKMSGEQKSAAGVRSGRRQTAAGRTKSYASEHGKPQPADADKPSAATALQGAA</sequence>
<organism evidence="18 19">
    <name type="scientific">Pseudomaricurvus hydrocarbonicus</name>
    <dbReference type="NCBI Taxonomy" id="1470433"/>
    <lineage>
        <taxon>Bacteria</taxon>
        <taxon>Pseudomonadati</taxon>
        <taxon>Pseudomonadota</taxon>
        <taxon>Gammaproteobacteria</taxon>
        <taxon>Cellvibrionales</taxon>
        <taxon>Cellvibrionaceae</taxon>
        <taxon>Pseudomaricurvus</taxon>
    </lineage>
</organism>
<dbReference type="InterPro" id="IPR018365">
    <property type="entry name" value="Cell_cycle_FtsW-rel_CS"/>
</dbReference>
<dbReference type="PANTHER" id="PTHR30474">
    <property type="entry name" value="CELL CYCLE PROTEIN"/>
    <property type="match status" value="1"/>
</dbReference>
<keyword evidence="6 16" id="KW-0808">Transferase</keyword>
<evidence type="ECO:0000256" key="14">
    <source>
        <dbReference type="ARBA" id="ARBA00038053"/>
    </source>
</evidence>
<evidence type="ECO:0000256" key="12">
    <source>
        <dbReference type="ARBA" id="ARBA00023306"/>
    </source>
</evidence>
<dbReference type="InterPro" id="IPR013437">
    <property type="entry name" value="FtsW"/>
</dbReference>
<evidence type="ECO:0000313" key="19">
    <source>
        <dbReference type="Proteomes" id="UP000787472"/>
    </source>
</evidence>
<keyword evidence="11 16" id="KW-0472">Membrane</keyword>
<dbReference type="EMBL" id="JAAONZ010000003">
    <property type="protein sequence ID" value="NHO65079.1"/>
    <property type="molecule type" value="Genomic_DNA"/>
</dbReference>
<evidence type="ECO:0000313" key="18">
    <source>
        <dbReference type="EMBL" id="NHO65079.1"/>
    </source>
</evidence>
<dbReference type="EC" id="2.4.99.28" evidence="16"/>
<dbReference type="Pfam" id="PF01098">
    <property type="entry name" value="FTSW_RODA_SPOVE"/>
    <property type="match status" value="1"/>
</dbReference>
<protein>
    <recommendedName>
        <fullName evidence="16">Probable peptidoglycan glycosyltransferase FtsW</fullName>
        <shortName evidence="16">PGT</shortName>
        <ecNumber evidence="16">2.4.99.28</ecNumber>
    </recommendedName>
    <alternativeName>
        <fullName evidence="16">Cell division protein FtsW</fullName>
    </alternativeName>
    <alternativeName>
        <fullName evidence="16">Cell wall polymerase</fullName>
    </alternativeName>
    <alternativeName>
        <fullName evidence="16">Peptidoglycan polymerase</fullName>
        <shortName evidence="16">PG polymerase</shortName>
    </alternativeName>
</protein>
<evidence type="ECO:0000256" key="1">
    <source>
        <dbReference type="ARBA" id="ARBA00004651"/>
    </source>
</evidence>
<dbReference type="GO" id="GO:0009252">
    <property type="term" value="P:peptidoglycan biosynthetic process"/>
    <property type="evidence" value="ECO:0007669"/>
    <property type="project" value="UniProtKB-UniRule"/>
</dbReference>
<feature type="transmembrane region" description="Helical" evidence="16">
    <location>
        <begin position="260"/>
        <end position="289"/>
    </location>
</feature>
<dbReference type="GO" id="GO:0008360">
    <property type="term" value="P:regulation of cell shape"/>
    <property type="evidence" value="ECO:0007669"/>
    <property type="project" value="UniProtKB-KW"/>
</dbReference>
<dbReference type="NCBIfam" id="TIGR02614">
    <property type="entry name" value="ftsW"/>
    <property type="match status" value="1"/>
</dbReference>
<evidence type="ECO:0000256" key="9">
    <source>
        <dbReference type="ARBA" id="ARBA00022984"/>
    </source>
</evidence>
<feature type="transmembrane region" description="Helical" evidence="16">
    <location>
        <begin position="45"/>
        <end position="67"/>
    </location>
</feature>
<dbReference type="GO" id="GO:0032153">
    <property type="term" value="C:cell division site"/>
    <property type="evidence" value="ECO:0007669"/>
    <property type="project" value="UniProtKB-UniRule"/>
</dbReference>
<feature type="region of interest" description="Disordered" evidence="17">
    <location>
        <begin position="371"/>
        <end position="424"/>
    </location>
</feature>
<dbReference type="PROSITE" id="PS00428">
    <property type="entry name" value="FTSW_RODA_SPOVE"/>
    <property type="match status" value="1"/>
</dbReference>
<evidence type="ECO:0000256" key="7">
    <source>
        <dbReference type="ARBA" id="ARBA00022692"/>
    </source>
</evidence>
<comment type="similarity">
    <text evidence="14 16">Belongs to the SEDS family. FtsW subfamily.</text>
</comment>
<dbReference type="AlphaFoldDB" id="A0A9E5MJG3"/>
<dbReference type="GO" id="GO:0043093">
    <property type="term" value="P:FtsZ-dependent cytokinesis"/>
    <property type="evidence" value="ECO:0007669"/>
    <property type="project" value="UniProtKB-UniRule"/>
</dbReference>
<comment type="catalytic activity">
    <reaction evidence="15 16">
        <text>[GlcNAc-(1-&gt;4)-Mur2Ac(oyl-L-Ala-gamma-D-Glu-L-Lys-D-Ala-D-Ala)](n)-di-trans,octa-cis-undecaprenyl diphosphate + beta-D-GlcNAc-(1-&gt;4)-Mur2Ac(oyl-L-Ala-gamma-D-Glu-L-Lys-D-Ala-D-Ala)-di-trans,octa-cis-undecaprenyl diphosphate = [GlcNAc-(1-&gt;4)-Mur2Ac(oyl-L-Ala-gamma-D-Glu-L-Lys-D-Ala-D-Ala)](n+1)-di-trans,octa-cis-undecaprenyl diphosphate + di-trans,octa-cis-undecaprenyl diphosphate + H(+)</text>
        <dbReference type="Rhea" id="RHEA:23708"/>
        <dbReference type="Rhea" id="RHEA-COMP:9602"/>
        <dbReference type="Rhea" id="RHEA-COMP:9603"/>
        <dbReference type="ChEBI" id="CHEBI:15378"/>
        <dbReference type="ChEBI" id="CHEBI:58405"/>
        <dbReference type="ChEBI" id="CHEBI:60033"/>
        <dbReference type="ChEBI" id="CHEBI:78435"/>
        <dbReference type="EC" id="2.4.99.28"/>
    </reaction>
</comment>
<reference evidence="18" key="1">
    <citation type="submission" date="2020-03" db="EMBL/GenBank/DDBJ databases">
        <authorList>
            <person name="Guo F."/>
        </authorList>
    </citation>
    <scope>NUCLEOTIDE SEQUENCE</scope>
    <source>
        <strain evidence="18">JCM 30134</strain>
    </source>
</reference>
<feature type="compositionally biased region" description="Basic and acidic residues" evidence="17">
    <location>
        <begin position="400"/>
        <end position="413"/>
    </location>
</feature>
<keyword evidence="9 16" id="KW-0573">Peptidoglycan synthesis</keyword>
<keyword evidence="5 16" id="KW-0328">Glycosyltransferase</keyword>
<evidence type="ECO:0000256" key="15">
    <source>
        <dbReference type="ARBA" id="ARBA00049902"/>
    </source>
</evidence>
<dbReference type="GO" id="GO:0008955">
    <property type="term" value="F:peptidoglycan glycosyltransferase activity"/>
    <property type="evidence" value="ECO:0007669"/>
    <property type="project" value="UniProtKB-UniRule"/>
</dbReference>
<evidence type="ECO:0000256" key="6">
    <source>
        <dbReference type="ARBA" id="ARBA00022679"/>
    </source>
</evidence>
<dbReference type="HAMAP" id="MF_00913">
    <property type="entry name" value="PGT_FtsW_proteobact"/>
    <property type="match status" value="1"/>
</dbReference>
<comment type="subcellular location">
    <subcellularLocation>
        <location evidence="16">Cell inner membrane</location>
        <topology evidence="16">Multi-pass membrane protein</topology>
    </subcellularLocation>
    <subcellularLocation>
        <location evidence="1">Cell membrane</location>
        <topology evidence="1">Multi-pass membrane protein</topology>
    </subcellularLocation>
    <text evidence="16">Localizes to the division septum.</text>
</comment>
<evidence type="ECO:0000256" key="13">
    <source>
        <dbReference type="ARBA" id="ARBA00023316"/>
    </source>
</evidence>
<feature type="transmembrane region" description="Helical" evidence="16">
    <location>
        <begin position="301"/>
        <end position="326"/>
    </location>
</feature>
<feature type="transmembrane region" description="Helical" evidence="16">
    <location>
        <begin position="338"/>
        <end position="359"/>
    </location>
</feature>
<comment type="pathway">
    <text evidence="2 16">Cell wall biogenesis; peptidoglycan biosynthesis.</text>
</comment>
<keyword evidence="12 16" id="KW-0131">Cell cycle</keyword>
<dbReference type="GO" id="GO:0005886">
    <property type="term" value="C:plasma membrane"/>
    <property type="evidence" value="ECO:0007669"/>
    <property type="project" value="UniProtKB-SubCell"/>
</dbReference>
<evidence type="ECO:0000256" key="16">
    <source>
        <dbReference type="HAMAP-Rule" id="MF_00913"/>
    </source>
</evidence>
<keyword evidence="19" id="KW-1185">Reference proteome</keyword>
<keyword evidence="10 16" id="KW-1133">Transmembrane helix</keyword>
<comment type="function">
    <text evidence="16">Peptidoglycan polymerase that is essential for cell division.</text>
</comment>
<keyword evidence="4 16" id="KW-0132">Cell division</keyword>
<keyword evidence="13 16" id="KW-0961">Cell wall biogenesis/degradation</keyword>
<feature type="transmembrane region" description="Helical" evidence="16">
    <location>
        <begin position="184"/>
        <end position="204"/>
    </location>
</feature>
<dbReference type="Proteomes" id="UP000787472">
    <property type="component" value="Unassembled WGS sequence"/>
</dbReference>
<dbReference type="PANTHER" id="PTHR30474:SF2">
    <property type="entry name" value="PEPTIDOGLYCAN GLYCOSYLTRANSFERASE FTSW-RELATED"/>
    <property type="match status" value="1"/>
</dbReference>
<name>A0A9E5MJG3_9GAMM</name>
<evidence type="ECO:0000256" key="8">
    <source>
        <dbReference type="ARBA" id="ARBA00022960"/>
    </source>
</evidence>
<dbReference type="InterPro" id="IPR001182">
    <property type="entry name" value="FtsW/RodA"/>
</dbReference>
<evidence type="ECO:0000256" key="10">
    <source>
        <dbReference type="ARBA" id="ARBA00022989"/>
    </source>
</evidence>
<evidence type="ECO:0000256" key="3">
    <source>
        <dbReference type="ARBA" id="ARBA00022475"/>
    </source>
</evidence>
<keyword evidence="8 16" id="KW-0133">Cell shape</keyword>
<feature type="transmembrane region" description="Helical" evidence="16">
    <location>
        <begin position="73"/>
        <end position="91"/>
    </location>
</feature>
<dbReference type="GO" id="GO:0071555">
    <property type="term" value="P:cell wall organization"/>
    <property type="evidence" value="ECO:0007669"/>
    <property type="project" value="UniProtKB-KW"/>
</dbReference>
<evidence type="ECO:0000256" key="5">
    <source>
        <dbReference type="ARBA" id="ARBA00022676"/>
    </source>
</evidence>
<keyword evidence="16" id="KW-0997">Cell inner membrane</keyword>
<feature type="transmembrane region" description="Helical" evidence="16">
    <location>
        <begin position="144"/>
        <end position="177"/>
    </location>
</feature>
<accession>A0A9E5MJG3</accession>
<feature type="transmembrane region" description="Helical" evidence="16">
    <location>
        <begin position="103"/>
        <end position="124"/>
    </location>
</feature>
<feature type="transmembrane region" description="Helical" evidence="16">
    <location>
        <begin position="6"/>
        <end position="24"/>
    </location>
</feature>